<evidence type="ECO:0000256" key="3">
    <source>
        <dbReference type="ARBA" id="ARBA00023163"/>
    </source>
</evidence>
<dbReference type="InterPro" id="IPR015358">
    <property type="entry name" value="Tscrpt_reg_MerR_DNA-bd"/>
</dbReference>
<proteinExistence type="predicted"/>
<evidence type="ECO:0000256" key="1">
    <source>
        <dbReference type="ARBA" id="ARBA00023015"/>
    </source>
</evidence>
<evidence type="ECO:0000313" key="6">
    <source>
        <dbReference type="Proteomes" id="UP001164965"/>
    </source>
</evidence>
<feature type="domain" description="HTH merR-type" evidence="4">
    <location>
        <begin position="1"/>
        <end position="69"/>
    </location>
</feature>
<evidence type="ECO:0000256" key="2">
    <source>
        <dbReference type="ARBA" id="ARBA00023125"/>
    </source>
</evidence>
<accession>A0ABY6P1F6</accession>
<protein>
    <submittedName>
        <fullName evidence="5">Heavy metal-responsive transcriptional regulator</fullName>
    </submittedName>
</protein>
<keyword evidence="1" id="KW-0805">Transcription regulation</keyword>
<dbReference type="SUPFAM" id="SSF46955">
    <property type="entry name" value="Putative DNA-binding domain"/>
    <property type="match status" value="1"/>
</dbReference>
<gene>
    <name evidence="5" type="ORF">RHODO2019_03165</name>
</gene>
<organism evidence="5 6">
    <name type="scientific">Rhodococcus antarcticus</name>
    <dbReference type="NCBI Taxonomy" id="2987751"/>
    <lineage>
        <taxon>Bacteria</taxon>
        <taxon>Bacillati</taxon>
        <taxon>Actinomycetota</taxon>
        <taxon>Actinomycetes</taxon>
        <taxon>Mycobacteriales</taxon>
        <taxon>Nocardiaceae</taxon>
        <taxon>Rhodococcus</taxon>
    </lineage>
</organism>
<dbReference type="PRINTS" id="PR00040">
    <property type="entry name" value="HTHMERR"/>
</dbReference>
<evidence type="ECO:0000313" key="5">
    <source>
        <dbReference type="EMBL" id="UZJ25485.1"/>
    </source>
</evidence>
<dbReference type="PANTHER" id="PTHR30204">
    <property type="entry name" value="REDOX-CYCLING DRUG-SENSING TRANSCRIPTIONAL ACTIVATOR SOXR"/>
    <property type="match status" value="1"/>
</dbReference>
<reference evidence="5" key="1">
    <citation type="submission" date="2022-10" db="EMBL/GenBank/DDBJ databases">
        <title>Rhodococcus sp.75.</title>
        <authorList>
            <person name="Sun M."/>
        </authorList>
    </citation>
    <scope>NUCLEOTIDE SEQUENCE</scope>
    <source>
        <strain evidence="5">75</strain>
    </source>
</reference>
<keyword evidence="3" id="KW-0804">Transcription</keyword>
<dbReference type="Proteomes" id="UP001164965">
    <property type="component" value="Chromosome"/>
</dbReference>
<dbReference type="InterPro" id="IPR009061">
    <property type="entry name" value="DNA-bd_dom_put_sf"/>
</dbReference>
<evidence type="ECO:0000259" key="4">
    <source>
        <dbReference type="PROSITE" id="PS50937"/>
    </source>
</evidence>
<dbReference type="Gene3D" id="1.10.1660.10">
    <property type="match status" value="1"/>
</dbReference>
<dbReference type="PROSITE" id="PS50937">
    <property type="entry name" value="HTH_MERR_2"/>
    <property type="match status" value="1"/>
</dbReference>
<dbReference type="InterPro" id="IPR047057">
    <property type="entry name" value="MerR_fam"/>
</dbReference>
<dbReference type="SMART" id="SM00422">
    <property type="entry name" value="HTH_MERR"/>
    <property type="match status" value="1"/>
</dbReference>
<dbReference type="Pfam" id="PF09278">
    <property type="entry name" value="MerR-DNA-bind"/>
    <property type="match status" value="1"/>
</dbReference>
<name>A0ABY6P1F6_9NOCA</name>
<keyword evidence="2" id="KW-0238">DNA-binding</keyword>
<dbReference type="RefSeq" id="WP_265383589.1">
    <property type="nucleotide sequence ID" value="NZ_CP110615.1"/>
</dbReference>
<dbReference type="PANTHER" id="PTHR30204:SF94">
    <property type="entry name" value="HEAVY METAL-DEPENDENT TRANSCRIPTIONAL REGULATOR HI_0293-RELATED"/>
    <property type="match status" value="1"/>
</dbReference>
<dbReference type="EMBL" id="CP110615">
    <property type="protein sequence ID" value="UZJ25485.1"/>
    <property type="molecule type" value="Genomic_DNA"/>
</dbReference>
<dbReference type="InterPro" id="IPR000551">
    <property type="entry name" value="MerR-type_HTH_dom"/>
</dbReference>
<dbReference type="Pfam" id="PF00376">
    <property type="entry name" value="MerR"/>
    <property type="match status" value="1"/>
</dbReference>
<sequence>MRIGDVATATCLETQAIRFYERKGLLPPPGRSPNGYRVYDAATITRLEFIRSGQGAGLTLAEIATVLAVRDEGDTPCAHVRALLTAKLADVHTRQRQLRALETELDTLIRRSDTLDPADCTDAQICHIITPEQDAKIP</sequence>
<dbReference type="CDD" id="cd04770">
    <property type="entry name" value="HTH_HMRTR"/>
    <property type="match status" value="1"/>
</dbReference>
<keyword evidence="6" id="KW-1185">Reference proteome</keyword>